<keyword evidence="1" id="KW-0472">Membrane</keyword>
<evidence type="ECO:0000313" key="2">
    <source>
        <dbReference type="EMBL" id="QZN99216.1"/>
    </source>
</evidence>
<sequence>MPLPVLKVPSKREAERYATGLGFAQLALAAFELARPGALAKSVGLRENHTFLKGFGAREMATGAGLFGWRRGRGRSMWIWARVAGDAMDLWTLAPALTRANPKRNAAIAAVAIVGAVTIIDILCARALDER</sequence>
<name>A0A9E6R845_9HYPH</name>
<keyword evidence="3" id="KW-1185">Reference proteome</keyword>
<dbReference type="EMBL" id="CP081869">
    <property type="protein sequence ID" value="QZN99216.1"/>
    <property type="molecule type" value="Genomic_DNA"/>
</dbReference>
<dbReference type="KEGG" id="cmet:K6K41_20725"/>
<accession>A0A9E6R845</accession>
<evidence type="ECO:0000313" key="3">
    <source>
        <dbReference type="Proteomes" id="UP000825701"/>
    </source>
</evidence>
<dbReference type="AlphaFoldDB" id="A0A9E6R845"/>
<evidence type="ECO:0000256" key="1">
    <source>
        <dbReference type="SAM" id="Phobius"/>
    </source>
</evidence>
<protein>
    <submittedName>
        <fullName evidence="2">Uncharacterized protein</fullName>
    </submittedName>
</protein>
<reference evidence="2" key="1">
    <citation type="submission" date="2021-08" db="EMBL/GenBank/DDBJ databases">
        <authorList>
            <person name="Zhang H."/>
            <person name="Xu M."/>
            <person name="Yu Z."/>
            <person name="Yang L."/>
            <person name="Cai Y."/>
        </authorList>
    </citation>
    <scope>NUCLEOTIDE SEQUENCE</scope>
    <source>
        <strain evidence="2">CHL1</strain>
    </source>
</reference>
<gene>
    <name evidence="2" type="ORF">K6K41_20725</name>
</gene>
<dbReference type="RefSeq" id="WP_261402259.1">
    <property type="nucleotide sequence ID" value="NZ_CP081869.1"/>
</dbReference>
<proteinExistence type="predicted"/>
<keyword evidence="1" id="KW-1133">Transmembrane helix</keyword>
<dbReference type="Proteomes" id="UP000825701">
    <property type="component" value="Chromosome"/>
</dbReference>
<organism evidence="2 3">
    <name type="scientific">Chenggangzhangella methanolivorans</name>
    <dbReference type="NCBI Taxonomy" id="1437009"/>
    <lineage>
        <taxon>Bacteria</taxon>
        <taxon>Pseudomonadati</taxon>
        <taxon>Pseudomonadota</taxon>
        <taxon>Alphaproteobacteria</taxon>
        <taxon>Hyphomicrobiales</taxon>
        <taxon>Methylopilaceae</taxon>
        <taxon>Chenggangzhangella</taxon>
    </lineage>
</organism>
<keyword evidence="1" id="KW-0812">Transmembrane</keyword>
<feature type="transmembrane region" description="Helical" evidence="1">
    <location>
        <begin position="106"/>
        <end position="128"/>
    </location>
</feature>